<evidence type="ECO:0000313" key="1">
    <source>
        <dbReference type="EMBL" id="KAG0409854.1"/>
    </source>
</evidence>
<comment type="caution">
    <text evidence="1">The sequence shown here is derived from an EMBL/GenBank/DDBJ whole genome shotgun (WGS) entry which is preliminary data.</text>
</comment>
<accession>A0AC60NRZ7</accession>
<protein>
    <submittedName>
        <fullName evidence="1">Uncharacterized protein</fullName>
    </submittedName>
</protein>
<sequence length="397" mass="42399">MSNKDSPDQPPDVQSGQRNHGEARCKCPPAEAKSKTDPTRERTDAAPRSPVTPQGPPKKQENVPPNSDKTESSKPTAPSSSARPLTTRPARHSAPTFSKPASEACINLRRSNSDKPSPQTLAPRVAEGRSISVPPSPTPDQKFKKHEYGSNNGVAQSASSCSDLSLGSESAHRTVCAGLVPLSVCLDTKNKAAKARSAAKSENVALKPNGASGDHRDKECSGVKGRPPTPPSCFPRADRSERDLSNREDCLATSECHEPPSPEVRVVMPSSADQELPLSSRLELCVVSSSVNSITCSSDSDSHESAKGGFGLTDSDSALRVQFATSGVRDRRDSASCLSLIHGQMIPKSVSFHSGTSLPAERKICSAHDCLQFMITGSSLLKVRASSRQYRRYFTLE</sequence>
<reference evidence="1 2" key="1">
    <citation type="journal article" date="2020" name="Cell">
        <title>Large-Scale Comparative Analyses of Tick Genomes Elucidate Their Genetic Diversity and Vector Capacities.</title>
        <authorList>
            <consortium name="Tick Genome and Microbiome Consortium (TIGMIC)"/>
            <person name="Jia N."/>
            <person name="Wang J."/>
            <person name="Shi W."/>
            <person name="Du L."/>
            <person name="Sun Y."/>
            <person name="Zhan W."/>
            <person name="Jiang J.F."/>
            <person name="Wang Q."/>
            <person name="Zhang B."/>
            <person name="Ji P."/>
            <person name="Bell-Sakyi L."/>
            <person name="Cui X.M."/>
            <person name="Yuan T.T."/>
            <person name="Jiang B.G."/>
            <person name="Yang W.F."/>
            <person name="Lam T.T."/>
            <person name="Chang Q.C."/>
            <person name="Ding S.J."/>
            <person name="Wang X.J."/>
            <person name="Zhu J.G."/>
            <person name="Ruan X.D."/>
            <person name="Zhao L."/>
            <person name="Wei J.T."/>
            <person name="Ye R.Z."/>
            <person name="Que T.C."/>
            <person name="Du C.H."/>
            <person name="Zhou Y.H."/>
            <person name="Cheng J.X."/>
            <person name="Dai P.F."/>
            <person name="Guo W.B."/>
            <person name="Han X.H."/>
            <person name="Huang E.J."/>
            <person name="Li L.F."/>
            <person name="Wei W."/>
            <person name="Gao Y.C."/>
            <person name="Liu J.Z."/>
            <person name="Shao H.Z."/>
            <person name="Wang X."/>
            <person name="Wang C.C."/>
            <person name="Yang T.C."/>
            <person name="Huo Q.B."/>
            <person name="Li W."/>
            <person name="Chen H.Y."/>
            <person name="Chen S.E."/>
            <person name="Zhou L.G."/>
            <person name="Ni X.B."/>
            <person name="Tian J.H."/>
            <person name="Sheng Y."/>
            <person name="Liu T."/>
            <person name="Pan Y.S."/>
            <person name="Xia L.Y."/>
            <person name="Li J."/>
            <person name="Zhao F."/>
            <person name="Cao W.C."/>
        </authorList>
    </citation>
    <scope>NUCLEOTIDE SEQUENCE [LARGE SCALE GENOMIC DNA]</scope>
    <source>
        <strain evidence="1">Iper-2018</strain>
    </source>
</reference>
<dbReference type="EMBL" id="JABSTQ010011585">
    <property type="protein sequence ID" value="KAG0409854.1"/>
    <property type="molecule type" value="Genomic_DNA"/>
</dbReference>
<dbReference type="Proteomes" id="UP000805193">
    <property type="component" value="Unassembled WGS sequence"/>
</dbReference>
<organism evidence="1 2">
    <name type="scientific">Ixodes persulcatus</name>
    <name type="common">Taiga tick</name>
    <dbReference type="NCBI Taxonomy" id="34615"/>
    <lineage>
        <taxon>Eukaryota</taxon>
        <taxon>Metazoa</taxon>
        <taxon>Ecdysozoa</taxon>
        <taxon>Arthropoda</taxon>
        <taxon>Chelicerata</taxon>
        <taxon>Arachnida</taxon>
        <taxon>Acari</taxon>
        <taxon>Parasitiformes</taxon>
        <taxon>Ixodida</taxon>
        <taxon>Ixodoidea</taxon>
        <taxon>Ixodidae</taxon>
        <taxon>Ixodinae</taxon>
        <taxon>Ixodes</taxon>
    </lineage>
</organism>
<evidence type="ECO:0000313" key="2">
    <source>
        <dbReference type="Proteomes" id="UP000805193"/>
    </source>
</evidence>
<keyword evidence="2" id="KW-1185">Reference proteome</keyword>
<gene>
    <name evidence="1" type="ORF">HPB47_013031</name>
</gene>
<name>A0AC60NRZ7_IXOPE</name>
<proteinExistence type="predicted"/>